<organism evidence="3 4">
    <name type="scientific">Dendrothele bispora (strain CBS 962.96)</name>
    <dbReference type="NCBI Taxonomy" id="1314807"/>
    <lineage>
        <taxon>Eukaryota</taxon>
        <taxon>Fungi</taxon>
        <taxon>Dikarya</taxon>
        <taxon>Basidiomycota</taxon>
        <taxon>Agaricomycotina</taxon>
        <taxon>Agaricomycetes</taxon>
        <taxon>Agaricomycetidae</taxon>
        <taxon>Agaricales</taxon>
        <taxon>Agaricales incertae sedis</taxon>
        <taxon>Dendrothele</taxon>
    </lineage>
</organism>
<sequence length="133" mass="15446">MPSISIRSVYSLASRSTDYNRRLILDQLVIILSVVLLFMIVLASTCYFTMRHLERTRSRRQSIRLSSPSSNDHDVIDLSNIESPNDRKIDQKFKTSYDIDDVVVPRLEMPQKAKGEGSDREIGLFTINWIRRQ</sequence>
<accession>A0A4S8L717</accession>
<evidence type="ECO:0000313" key="3">
    <source>
        <dbReference type="EMBL" id="THU84456.1"/>
    </source>
</evidence>
<dbReference type="AlphaFoldDB" id="A0A4S8L717"/>
<keyword evidence="2" id="KW-0472">Membrane</keyword>
<protein>
    <submittedName>
        <fullName evidence="3">Uncharacterized protein</fullName>
    </submittedName>
</protein>
<feature type="transmembrane region" description="Helical" evidence="2">
    <location>
        <begin position="28"/>
        <end position="50"/>
    </location>
</feature>
<keyword evidence="4" id="KW-1185">Reference proteome</keyword>
<dbReference type="Proteomes" id="UP000297245">
    <property type="component" value="Unassembled WGS sequence"/>
</dbReference>
<evidence type="ECO:0000256" key="1">
    <source>
        <dbReference type="SAM" id="MobiDB-lite"/>
    </source>
</evidence>
<keyword evidence="2" id="KW-1133">Transmembrane helix</keyword>
<name>A0A4S8L717_DENBC</name>
<keyword evidence="2" id="KW-0812">Transmembrane</keyword>
<evidence type="ECO:0000256" key="2">
    <source>
        <dbReference type="SAM" id="Phobius"/>
    </source>
</evidence>
<proteinExistence type="predicted"/>
<evidence type="ECO:0000313" key="4">
    <source>
        <dbReference type="Proteomes" id="UP000297245"/>
    </source>
</evidence>
<gene>
    <name evidence="3" type="ORF">K435DRAFT_783761</name>
</gene>
<feature type="region of interest" description="Disordered" evidence="1">
    <location>
        <begin position="59"/>
        <end position="83"/>
    </location>
</feature>
<reference evidence="3 4" key="1">
    <citation type="journal article" date="2019" name="Nat. Ecol. Evol.">
        <title>Megaphylogeny resolves global patterns of mushroom evolution.</title>
        <authorList>
            <person name="Varga T."/>
            <person name="Krizsan K."/>
            <person name="Foldi C."/>
            <person name="Dima B."/>
            <person name="Sanchez-Garcia M."/>
            <person name="Sanchez-Ramirez S."/>
            <person name="Szollosi G.J."/>
            <person name="Szarkandi J.G."/>
            <person name="Papp V."/>
            <person name="Albert L."/>
            <person name="Andreopoulos W."/>
            <person name="Angelini C."/>
            <person name="Antonin V."/>
            <person name="Barry K.W."/>
            <person name="Bougher N.L."/>
            <person name="Buchanan P."/>
            <person name="Buyck B."/>
            <person name="Bense V."/>
            <person name="Catcheside P."/>
            <person name="Chovatia M."/>
            <person name="Cooper J."/>
            <person name="Damon W."/>
            <person name="Desjardin D."/>
            <person name="Finy P."/>
            <person name="Geml J."/>
            <person name="Haridas S."/>
            <person name="Hughes K."/>
            <person name="Justo A."/>
            <person name="Karasinski D."/>
            <person name="Kautmanova I."/>
            <person name="Kiss B."/>
            <person name="Kocsube S."/>
            <person name="Kotiranta H."/>
            <person name="LaButti K.M."/>
            <person name="Lechner B.E."/>
            <person name="Liimatainen K."/>
            <person name="Lipzen A."/>
            <person name="Lukacs Z."/>
            <person name="Mihaltcheva S."/>
            <person name="Morgado L.N."/>
            <person name="Niskanen T."/>
            <person name="Noordeloos M.E."/>
            <person name="Ohm R.A."/>
            <person name="Ortiz-Santana B."/>
            <person name="Ovrebo C."/>
            <person name="Racz N."/>
            <person name="Riley R."/>
            <person name="Savchenko A."/>
            <person name="Shiryaev A."/>
            <person name="Soop K."/>
            <person name="Spirin V."/>
            <person name="Szebenyi C."/>
            <person name="Tomsovsky M."/>
            <person name="Tulloss R.E."/>
            <person name="Uehling J."/>
            <person name="Grigoriev I.V."/>
            <person name="Vagvolgyi C."/>
            <person name="Papp T."/>
            <person name="Martin F.M."/>
            <person name="Miettinen O."/>
            <person name="Hibbett D.S."/>
            <person name="Nagy L.G."/>
        </authorList>
    </citation>
    <scope>NUCLEOTIDE SEQUENCE [LARGE SCALE GENOMIC DNA]</scope>
    <source>
        <strain evidence="3 4">CBS 962.96</strain>
    </source>
</reference>
<dbReference type="EMBL" id="ML179598">
    <property type="protein sequence ID" value="THU84456.1"/>
    <property type="molecule type" value="Genomic_DNA"/>
</dbReference>